<dbReference type="PANTHER" id="PTHR45887:SF1">
    <property type="entry name" value="TRANSLATION INITIATION FACTOR EIF-2B SUBUNIT EPSILON"/>
    <property type="match status" value="1"/>
</dbReference>
<name>A0A4V4N4D6_9BASI</name>
<evidence type="ECO:0000259" key="10">
    <source>
        <dbReference type="PROSITE" id="PS51363"/>
    </source>
</evidence>
<evidence type="ECO:0000313" key="12">
    <source>
        <dbReference type="EMBL" id="TIC68483.1"/>
    </source>
</evidence>
<dbReference type="GO" id="GO:0016740">
    <property type="term" value="F:transferase activity"/>
    <property type="evidence" value="ECO:0007669"/>
    <property type="project" value="UniProtKB-KW"/>
</dbReference>
<dbReference type="PROSITE" id="PS51363">
    <property type="entry name" value="W2"/>
    <property type="match status" value="1"/>
</dbReference>
<evidence type="ECO:0000256" key="9">
    <source>
        <dbReference type="SAM" id="MobiDB-lite"/>
    </source>
</evidence>
<sequence>MPPNSKVENEDEEQGLQAIVFADSFNARFKPLTDKKPRCLLPLVNVPMLAWTLESLAAAGIRHVFLFTCTHADQIKEWLNQSRKSHFSSALSTLAVTPIVSTTSVSAGDAIRELDAKQLIRTDFVLISGDVVSTIDIQKIVDEHKERRKTNKDAIMTMVTKRVGASHRLSIHPRPPAESPVFVIDPSNNQLHSYTTLAHPSLSSGATHKRVNIPSEALEAAELQIRNDLADCYIDICSVDVLLLFTENFDYQDLRLDFINGILTSDLLGKTIHMHTIEDETGGYAGRVMDGRSYDAISKDIISRWTYPMVPDESMPDSERLHHQRGHRYFGKDNVQIGESASISVCSVIGSQSKLSDKSKIERSVIGQSVQIGESSRISHSYIWNKASIGNSCDISESIIAESARIGDQVIISNGCFVGENVTIASGTKLPPFTRVGTTRWNQEEEDEEDEAEKGEYSAYYMSIANVFLEERLKILGEESNGYLWPSDKVDMQIDEIDSDDEEDEDFQLSMKYSRMGARPPSPALSTSSSLSTISNGGSDEENDDDEDDINDAVEGLTLENAGKVGAAADFSHECVQSLERAFEEGHTSENAAIELKTLRMASNVQLSQVRKVVIDFCMSRISTTDGQPVKAVEAVFGRWAQLVIEMTKEDQSQAILIAQEYCARHPQSHLSIFLAVLRIFYEYEIASEEAIFAWYKSQPARGESESDMRVLWEKSRRFIEALLEADSESEEEESD</sequence>
<dbReference type="InterPro" id="IPR029044">
    <property type="entry name" value="Nucleotide-diphossugar_trans"/>
</dbReference>
<proteinExistence type="inferred from homology"/>
<dbReference type="Gene3D" id="2.160.10.10">
    <property type="entry name" value="Hexapeptide repeat proteins"/>
    <property type="match status" value="1"/>
</dbReference>
<reference evidence="13 14" key="1">
    <citation type="submission" date="2019-03" db="EMBL/GenBank/DDBJ databases">
        <title>Sequencing 25 genomes of Wallemia mellicola.</title>
        <authorList>
            <person name="Gostincar C."/>
        </authorList>
    </citation>
    <scope>NUCLEOTIDE SEQUENCE [LARGE SCALE GENOMIC DNA]</scope>
    <source>
        <strain evidence="11 13">EXF-6152</strain>
        <strain evidence="12 14">EXF-757</strain>
    </source>
</reference>
<dbReference type="InterPro" id="IPR005835">
    <property type="entry name" value="NTP_transferase_dom"/>
</dbReference>
<dbReference type="Proteomes" id="UP000310708">
    <property type="component" value="Unassembled WGS sequence"/>
</dbReference>
<dbReference type="Gene3D" id="3.90.550.10">
    <property type="entry name" value="Spore Coat Polysaccharide Biosynthesis Protein SpsA, Chain A"/>
    <property type="match status" value="1"/>
</dbReference>
<dbReference type="AlphaFoldDB" id="A0A4V4N4D6"/>
<dbReference type="GO" id="GO:0005085">
    <property type="term" value="F:guanyl-nucleotide exchange factor activity"/>
    <property type="evidence" value="ECO:0007669"/>
    <property type="project" value="InterPro"/>
</dbReference>
<comment type="caution">
    <text evidence="12">The sequence shown here is derived from an EMBL/GenBank/DDBJ whole genome shotgun (WGS) entry which is preliminary data.</text>
</comment>
<dbReference type="GO" id="GO:0031369">
    <property type="term" value="F:translation initiation factor binding"/>
    <property type="evidence" value="ECO:0007669"/>
    <property type="project" value="InterPro"/>
</dbReference>
<evidence type="ECO:0000313" key="14">
    <source>
        <dbReference type="Proteomes" id="UP000310708"/>
    </source>
</evidence>
<dbReference type="Pfam" id="PF25084">
    <property type="entry name" value="LbH_EIF2B"/>
    <property type="match status" value="1"/>
</dbReference>
<organism evidence="12 14">
    <name type="scientific">Wallemia mellicola</name>
    <dbReference type="NCBI Taxonomy" id="1708541"/>
    <lineage>
        <taxon>Eukaryota</taxon>
        <taxon>Fungi</taxon>
        <taxon>Dikarya</taxon>
        <taxon>Basidiomycota</taxon>
        <taxon>Wallemiomycotina</taxon>
        <taxon>Wallemiomycetes</taxon>
        <taxon>Wallemiales</taxon>
        <taxon>Wallemiaceae</taxon>
        <taxon>Wallemia</taxon>
    </lineage>
</organism>
<dbReference type="InterPro" id="IPR056764">
    <property type="entry name" value="LbH_EIF2B3/5"/>
</dbReference>
<evidence type="ECO:0000256" key="2">
    <source>
        <dbReference type="ARBA" id="ARBA00007878"/>
    </source>
</evidence>
<comment type="subcellular location">
    <subcellularLocation>
        <location evidence="1">Cytoplasm</location>
        <location evidence="1">Cytosol</location>
    </subcellularLocation>
</comment>
<keyword evidence="5" id="KW-0648">Protein biosynthesis</keyword>
<comment type="subunit">
    <text evidence="8">Component of the translation initiation factor 2B (eIF2B) complex which is a heterodecamer of two sets of five different subunits: alpha, beta, gamma, delta and epsilon. Subunits alpha, beta and delta comprise a regulatory subcomplex and subunits epsilon and gamma comprise a catalytic subcomplex. Within the complex, the hexameric regulatory complex resides at the center, with the two heterodimeric catalytic subcomplexes bound on opposite sides.</text>
</comment>
<dbReference type="Gene3D" id="1.25.40.180">
    <property type="match status" value="1"/>
</dbReference>
<dbReference type="GO" id="GO:0005829">
    <property type="term" value="C:cytosol"/>
    <property type="evidence" value="ECO:0007669"/>
    <property type="project" value="UniProtKB-SubCell"/>
</dbReference>
<evidence type="ECO:0000256" key="6">
    <source>
        <dbReference type="ARBA" id="ARBA00044144"/>
    </source>
</evidence>
<dbReference type="Pfam" id="PF00483">
    <property type="entry name" value="NTP_transferase"/>
    <property type="match status" value="1"/>
</dbReference>
<evidence type="ECO:0000313" key="11">
    <source>
        <dbReference type="EMBL" id="TIB81817.1"/>
    </source>
</evidence>
<dbReference type="InterPro" id="IPR003307">
    <property type="entry name" value="W2_domain"/>
</dbReference>
<dbReference type="SUPFAM" id="SSF53448">
    <property type="entry name" value="Nucleotide-diphospho-sugar transferases"/>
    <property type="match status" value="1"/>
</dbReference>
<dbReference type="Pfam" id="PF02020">
    <property type="entry name" value="W2"/>
    <property type="match status" value="1"/>
</dbReference>
<dbReference type="EMBL" id="SPRX01000007">
    <property type="protein sequence ID" value="TIC68483.1"/>
    <property type="molecule type" value="Genomic_DNA"/>
</dbReference>
<evidence type="ECO:0000256" key="3">
    <source>
        <dbReference type="ARBA" id="ARBA00022490"/>
    </source>
</evidence>
<dbReference type="PANTHER" id="PTHR45887">
    <property type="entry name" value="TRANSLATION INITIATION FACTOR EIF-2B SUBUNIT EPSILON"/>
    <property type="match status" value="1"/>
</dbReference>
<dbReference type="GO" id="GO:0005851">
    <property type="term" value="C:eukaryotic translation initiation factor 2B complex"/>
    <property type="evidence" value="ECO:0007669"/>
    <property type="project" value="TreeGrafter"/>
</dbReference>
<dbReference type="CDD" id="cd04197">
    <property type="entry name" value="eIF-2B_epsilon_N"/>
    <property type="match status" value="1"/>
</dbReference>
<dbReference type="InterPro" id="IPR035543">
    <property type="entry name" value="eIF-2B_epsilon_N"/>
</dbReference>
<feature type="compositionally biased region" description="Acidic residues" evidence="9">
    <location>
        <begin position="539"/>
        <end position="549"/>
    </location>
</feature>
<dbReference type="EMBL" id="SPRC01000005">
    <property type="protein sequence ID" value="TIB81817.1"/>
    <property type="molecule type" value="Genomic_DNA"/>
</dbReference>
<evidence type="ECO:0000256" key="4">
    <source>
        <dbReference type="ARBA" id="ARBA00022540"/>
    </source>
</evidence>
<feature type="compositionally biased region" description="Low complexity" evidence="9">
    <location>
        <begin position="524"/>
        <end position="538"/>
    </location>
</feature>
<dbReference type="InterPro" id="IPR044123">
    <property type="entry name" value="W2_eIF2B_epsilon"/>
</dbReference>
<dbReference type="CDD" id="cd11558">
    <property type="entry name" value="W2_eIF2B_epsilon"/>
    <property type="match status" value="1"/>
</dbReference>
<dbReference type="FunFam" id="3.90.550.10:FF:000066">
    <property type="entry name" value="Translation initiation factor eIF-2B subunit epsilon"/>
    <property type="match status" value="1"/>
</dbReference>
<dbReference type="InterPro" id="IPR011004">
    <property type="entry name" value="Trimer_LpxA-like_sf"/>
</dbReference>
<keyword evidence="4" id="KW-0396">Initiation factor</keyword>
<evidence type="ECO:0000256" key="8">
    <source>
        <dbReference type="ARBA" id="ARBA00046432"/>
    </source>
</evidence>
<evidence type="ECO:0000256" key="5">
    <source>
        <dbReference type="ARBA" id="ARBA00022917"/>
    </source>
</evidence>
<evidence type="ECO:0000256" key="7">
    <source>
        <dbReference type="ARBA" id="ARBA00044345"/>
    </source>
</evidence>
<keyword evidence="12" id="KW-0808">Transferase</keyword>
<dbReference type="SMART" id="SM00515">
    <property type="entry name" value="eIF5C"/>
    <property type="match status" value="1"/>
</dbReference>
<dbReference type="InterPro" id="IPR016024">
    <property type="entry name" value="ARM-type_fold"/>
</dbReference>
<feature type="region of interest" description="Disordered" evidence="9">
    <location>
        <begin position="515"/>
        <end position="549"/>
    </location>
</feature>
<gene>
    <name evidence="12" type="ORF">E3Q01_00907</name>
    <name evidence="11" type="ORF">E3Q22_00720</name>
</gene>
<dbReference type="InterPro" id="IPR051956">
    <property type="entry name" value="eIF2B_epsilon"/>
</dbReference>
<protein>
    <recommendedName>
        <fullName evidence="6">Translation initiation factor eIF2B subunit epsilon</fullName>
    </recommendedName>
    <alternativeName>
        <fullName evidence="7">eIF2B GDP-GTP exchange factor subunit epsilon</fullName>
    </alternativeName>
</protein>
<dbReference type="Proteomes" id="UP000310685">
    <property type="component" value="Unassembled WGS sequence"/>
</dbReference>
<evidence type="ECO:0000313" key="13">
    <source>
        <dbReference type="Proteomes" id="UP000310685"/>
    </source>
</evidence>
<accession>A0A4V4N4D6</accession>
<dbReference type="SUPFAM" id="SSF48371">
    <property type="entry name" value="ARM repeat"/>
    <property type="match status" value="1"/>
</dbReference>
<dbReference type="GO" id="GO:0003743">
    <property type="term" value="F:translation initiation factor activity"/>
    <property type="evidence" value="ECO:0007669"/>
    <property type="project" value="UniProtKB-KW"/>
</dbReference>
<dbReference type="SUPFAM" id="SSF51161">
    <property type="entry name" value="Trimeric LpxA-like enzymes"/>
    <property type="match status" value="1"/>
</dbReference>
<comment type="similarity">
    <text evidence="2">Belongs to the eIF-2B gamma/epsilon subunits family.</text>
</comment>
<keyword evidence="3" id="KW-0963">Cytoplasm</keyword>
<feature type="domain" description="W2" evidence="10">
    <location>
        <begin position="565"/>
        <end position="733"/>
    </location>
</feature>
<evidence type="ECO:0000256" key="1">
    <source>
        <dbReference type="ARBA" id="ARBA00004514"/>
    </source>
</evidence>